<gene>
    <name evidence="1" type="primary">Dsim\GD12994</name>
    <name evidence="1" type="ORF">Dsimw501_GD12994</name>
</gene>
<accession>A0A0J9RSU2</accession>
<proteinExistence type="predicted"/>
<protein>
    <submittedName>
        <fullName evidence="1">Uncharacterized protein</fullName>
    </submittedName>
</protein>
<reference evidence="1 2" key="1">
    <citation type="journal article" date="2013" name="Genome Res.">
        <title>A second-generation assembly of the Drosophila simulans genome provides new insights into patterns of lineage-specific divergence.</title>
        <authorList>
            <person name="Hu T.T."/>
            <person name="Eisen M.B."/>
            <person name="Thornton K.R."/>
            <person name="Andolfatto P."/>
        </authorList>
    </citation>
    <scope>NUCLEOTIDE SEQUENCE [LARGE SCALE GENOMIC DNA]</scope>
    <source>
        <strain evidence="2">w501</strain>
    </source>
</reference>
<dbReference type="KEGG" id="dsi:Dsimw501_GD12994"/>
<dbReference type="AlphaFoldDB" id="A0A0J9RSU2"/>
<organism evidence="1 2">
    <name type="scientific">Drosophila simulans</name>
    <name type="common">Fruit fly</name>
    <dbReference type="NCBI Taxonomy" id="7240"/>
    <lineage>
        <taxon>Eukaryota</taxon>
        <taxon>Metazoa</taxon>
        <taxon>Ecdysozoa</taxon>
        <taxon>Arthropoda</taxon>
        <taxon>Hexapoda</taxon>
        <taxon>Insecta</taxon>
        <taxon>Pterygota</taxon>
        <taxon>Neoptera</taxon>
        <taxon>Endopterygota</taxon>
        <taxon>Diptera</taxon>
        <taxon>Brachycera</taxon>
        <taxon>Muscomorpha</taxon>
        <taxon>Ephydroidea</taxon>
        <taxon>Drosophilidae</taxon>
        <taxon>Drosophila</taxon>
        <taxon>Sophophora</taxon>
    </lineage>
</organism>
<name>A0A0J9RSU2_DROSI</name>
<sequence length="165" mass="17975">MDNSISIVNKLHLLTKFIEAGQFDESDRKSRKYIGLMIKDLADCVLKSVATTPTPTTPINSATYTNPSLIGAPLPPPPPYPGPHALVTSNILLRTASPRQTVPPPPDNDEQGLIGFGLRTHDENGATVISENNHNMFGRSRRQCRNCGLIIPLGHSSRSIKRVAE</sequence>
<dbReference type="EMBL" id="CM002912">
    <property type="protein sequence ID" value="KMY98374.1"/>
    <property type="molecule type" value="Genomic_DNA"/>
</dbReference>
<dbReference type="Bgee" id="FBgn0184717">
    <property type="expression patterns" value="Expressed in female reproductive system and 2 other cell types or tissues"/>
</dbReference>
<evidence type="ECO:0000313" key="2">
    <source>
        <dbReference type="Proteomes" id="UP000035880"/>
    </source>
</evidence>
<evidence type="ECO:0000313" key="1">
    <source>
        <dbReference type="EMBL" id="KMY98374.1"/>
    </source>
</evidence>
<dbReference type="Proteomes" id="UP000035880">
    <property type="component" value="Chromosome 3L"/>
</dbReference>